<evidence type="ECO:0000256" key="8">
    <source>
        <dbReference type="ARBA" id="ARBA00022630"/>
    </source>
</evidence>
<dbReference type="InterPro" id="IPR036318">
    <property type="entry name" value="FAD-bd_PCMH-like_sf"/>
</dbReference>
<dbReference type="PROSITE" id="PS51387">
    <property type="entry name" value="FAD_PCMH"/>
    <property type="match status" value="1"/>
</dbReference>
<evidence type="ECO:0000256" key="12">
    <source>
        <dbReference type="ARBA" id="ARBA00022984"/>
    </source>
</evidence>
<keyword evidence="11 17" id="KW-0133">Cell shape</keyword>
<evidence type="ECO:0000256" key="3">
    <source>
        <dbReference type="ARBA" id="ARBA00004496"/>
    </source>
</evidence>
<keyword evidence="13 17" id="KW-0560">Oxidoreductase</keyword>
<dbReference type="Gene3D" id="3.30.43.10">
    <property type="entry name" value="Uridine Diphospho-n-acetylenolpyruvylglucosamine Reductase, domain 2"/>
    <property type="match status" value="1"/>
</dbReference>
<sequence length="350" mass="36275">MTDAVLADLTTLRVGGPASTLLTAATTDELVAHAHTAWQDDDWLVVGGGSNLLVADTGFDGTVVLVRTRGVEVVQSDYPGEHADGVTVRVAAGEPWAAFVAQTVANGWTGLEALSGIPGTVGAAPVQNIGAYGVELSDVLTRIEFLDASTGERAWVPAAELALGYRSSTLKHGRRGVVLTVEFRLGTASDDGVPVRYAQLAGSLGVELGTRVAPATVRDEVLRLRASKGMVLDGDDHDTWSAGSFFTNPIVSAAFAESLPADAPRWPAGDDVKLSAAWLIEHAGVHRGYAVPGSRAAISSKHTLALTNRGGATAAQVAELARYVQVTVLNRFGVTLVPEPVVVGDLLAGG</sequence>
<dbReference type="EMBL" id="JAFBCG010000001">
    <property type="protein sequence ID" value="MBM7802200.1"/>
    <property type="molecule type" value="Genomic_DNA"/>
</dbReference>
<comment type="caution">
    <text evidence="19">The sequence shown here is derived from an EMBL/GenBank/DDBJ whole genome shotgun (WGS) entry which is preliminary data.</text>
</comment>
<comment type="cofactor">
    <cofactor evidence="1 17">
        <name>FAD</name>
        <dbReference type="ChEBI" id="CHEBI:57692"/>
    </cofactor>
</comment>
<dbReference type="GO" id="GO:0005829">
    <property type="term" value="C:cytosol"/>
    <property type="evidence" value="ECO:0007669"/>
    <property type="project" value="TreeGrafter"/>
</dbReference>
<dbReference type="Pfam" id="PF02873">
    <property type="entry name" value="MurB_C"/>
    <property type="match status" value="1"/>
</dbReference>
<proteinExistence type="inferred from homology"/>
<dbReference type="GO" id="GO:0008360">
    <property type="term" value="P:regulation of cell shape"/>
    <property type="evidence" value="ECO:0007669"/>
    <property type="project" value="UniProtKB-KW"/>
</dbReference>
<evidence type="ECO:0000256" key="6">
    <source>
        <dbReference type="ARBA" id="ARBA00022490"/>
    </source>
</evidence>
<dbReference type="InterPro" id="IPR016167">
    <property type="entry name" value="FAD-bd_PCMH_sub1"/>
</dbReference>
<keyword evidence="6 17" id="KW-0963">Cytoplasm</keyword>
<dbReference type="InterPro" id="IPR016166">
    <property type="entry name" value="FAD-bd_PCMH"/>
</dbReference>
<comment type="subcellular location">
    <subcellularLocation>
        <location evidence="3 17">Cytoplasm</location>
    </subcellularLocation>
</comment>
<evidence type="ECO:0000313" key="19">
    <source>
        <dbReference type="EMBL" id="GGL03515.1"/>
    </source>
</evidence>
<dbReference type="GO" id="GO:0071949">
    <property type="term" value="F:FAD binding"/>
    <property type="evidence" value="ECO:0007669"/>
    <property type="project" value="InterPro"/>
</dbReference>
<reference evidence="20 22" key="3">
    <citation type="submission" date="2021-01" db="EMBL/GenBank/DDBJ databases">
        <title>Sequencing the genomes of 1000 actinobacteria strains.</title>
        <authorList>
            <person name="Klenk H.-P."/>
        </authorList>
    </citation>
    <scope>NUCLEOTIDE SEQUENCE [LARGE SCALE GENOMIC DNA]</scope>
    <source>
        <strain evidence="20 22">DSM 20542</strain>
    </source>
</reference>
<keyword evidence="12 17" id="KW-0573">Peptidoglycan synthesis</keyword>
<dbReference type="RefSeq" id="WP_175329451.1">
    <property type="nucleotide sequence ID" value="NZ_BMOI01000009.1"/>
</dbReference>
<evidence type="ECO:0000313" key="21">
    <source>
        <dbReference type="Proteomes" id="UP000648535"/>
    </source>
</evidence>
<organism evidence="19 21">
    <name type="scientific">Curtobacterium luteum</name>
    <dbReference type="NCBI Taxonomy" id="33881"/>
    <lineage>
        <taxon>Bacteria</taxon>
        <taxon>Bacillati</taxon>
        <taxon>Actinomycetota</taxon>
        <taxon>Actinomycetes</taxon>
        <taxon>Micrococcales</taxon>
        <taxon>Microbacteriaceae</taxon>
        <taxon>Curtobacterium</taxon>
    </lineage>
</organism>
<dbReference type="GO" id="GO:0009252">
    <property type="term" value="P:peptidoglycan biosynthetic process"/>
    <property type="evidence" value="ECO:0007669"/>
    <property type="project" value="UniProtKB-UniRule"/>
</dbReference>
<dbReference type="EMBL" id="BMOI01000009">
    <property type="protein sequence ID" value="GGL03515.1"/>
    <property type="molecule type" value="Genomic_DNA"/>
</dbReference>
<keyword evidence="10 17" id="KW-0521">NADP</keyword>
<dbReference type="UniPathway" id="UPA00219"/>
<dbReference type="SUPFAM" id="SSF56176">
    <property type="entry name" value="FAD-binding/transporter-associated domain-like"/>
    <property type="match status" value="1"/>
</dbReference>
<feature type="active site" evidence="17">
    <location>
        <position position="166"/>
    </location>
</feature>
<keyword evidence="8 17" id="KW-0285">Flavoprotein</keyword>
<reference evidence="19" key="2">
    <citation type="submission" date="2020-09" db="EMBL/GenBank/DDBJ databases">
        <authorList>
            <person name="Sun Q."/>
            <person name="Ohkuma M."/>
        </authorList>
    </citation>
    <scope>NUCLEOTIDE SEQUENCE</scope>
    <source>
        <strain evidence="19">JCM 1480</strain>
    </source>
</reference>
<feature type="active site" evidence="17">
    <location>
        <position position="339"/>
    </location>
</feature>
<dbReference type="PANTHER" id="PTHR21071">
    <property type="entry name" value="UDP-N-ACETYLENOLPYRUVOYLGLUCOSAMINE REDUCTASE"/>
    <property type="match status" value="1"/>
</dbReference>
<keyword evidence="14 17" id="KW-0131">Cell cycle</keyword>
<evidence type="ECO:0000256" key="11">
    <source>
        <dbReference type="ARBA" id="ARBA00022960"/>
    </source>
</evidence>
<evidence type="ECO:0000313" key="22">
    <source>
        <dbReference type="Proteomes" id="UP000746584"/>
    </source>
</evidence>
<evidence type="ECO:0000256" key="15">
    <source>
        <dbReference type="ARBA" id="ARBA00023316"/>
    </source>
</evidence>
<feature type="domain" description="FAD-binding PCMH-type" evidence="18">
    <location>
        <begin position="14"/>
        <end position="188"/>
    </location>
</feature>
<dbReference type="Pfam" id="PF01565">
    <property type="entry name" value="FAD_binding_4"/>
    <property type="match status" value="1"/>
</dbReference>
<dbReference type="Gene3D" id="3.30.465.10">
    <property type="match status" value="1"/>
</dbReference>
<keyword evidence="15 17" id="KW-0961">Cell wall biogenesis/degradation</keyword>
<name>A0A8H9GA01_9MICO</name>
<evidence type="ECO:0000256" key="14">
    <source>
        <dbReference type="ARBA" id="ARBA00023306"/>
    </source>
</evidence>
<dbReference type="InterPro" id="IPR006094">
    <property type="entry name" value="Oxid_FAD_bind_N"/>
</dbReference>
<comment type="pathway">
    <text evidence="4 17">Cell wall biogenesis; peptidoglycan biosynthesis.</text>
</comment>
<evidence type="ECO:0000256" key="10">
    <source>
        <dbReference type="ARBA" id="ARBA00022857"/>
    </source>
</evidence>
<evidence type="ECO:0000256" key="16">
    <source>
        <dbReference type="ARBA" id="ARBA00048914"/>
    </source>
</evidence>
<dbReference type="Proteomes" id="UP000648535">
    <property type="component" value="Unassembled WGS sequence"/>
</dbReference>
<keyword evidence="9 17" id="KW-0274">FAD</keyword>
<evidence type="ECO:0000256" key="7">
    <source>
        <dbReference type="ARBA" id="ARBA00022618"/>
    </source>
</evidence>
<feature type="active site" description="Proton donor" evidence="17">
    <location>
        <position position="244"/>
    </location>
</feature>
<evidence type="ECO:0000259" key="18">
    <source>
        <dbReference type="PROSITE" id="PS51387"/>
    </source>
</evidence>
<evidence type="ECO:0000256" key="9">
    <source>
        <dbReference type="ARBA" id="ARBA00022827"/>
    </source>
</evidence>
<dbReference type="InterPro" id="IPR011601">
    <property type="entry name" value="MurB_C"/>
</dbReference>
<dbReference type="SUPFAM" id="SSF56194">
    <property type="entry name" value="Uridine diphospho-N-Acetylenolpyruvylglucosamine reductase, MurB, C-terminal domain"/>
    <property type="match status" value="1"/>
</dbReference>
<dbReference type="GO" id="GO:0008762">
    <property type="term" value="F:UDP-N-acetylmuramate dehydrogenase activity"/>
    <property type="evidence" value="ECO:0007669"/>
    <property type="project" value="UniProtKB-UniRule"/>
</dbReference>
<evidence type="ECO:0000256" key="17">
    <source>
        <dbReference type="HAMAP-Rule" id="MF_00037"/>
    </source>
</evidence>
<dbReference type="Gene3D" id="3.90.78.10">
    <property type="entry name" value="UDP-N-acetylenolpyruvoylglucosamine reductase, C-terminal domain"/>
    <property type="match status" value="1"/>
</dbReference>
<dbReference type="GO" id="GO:0051301">
    <property type="term" value="P:cell division"/>
    <property type="evidence" value="ECO:0007669"/>
    <property type="project" value="UniProtKB-KW"/>
</dbReference>
<evidence type="ECO:0000256" key="13">
    <source>
        <dbReference type="ARBA" id="ARBA00023002"/>
    </source>
</evidence>
<dbReference type="HAMAP" id="MF_00037">
    <property type="entry name" value="MurB"/>
    <property type="match status" value="1"/>
</dbReference>
<comment type="catalytic activity">
    <reaction evidence="16 17">
        <text>UDP-N-acetyl-alpha-D-muramate + NADP(+) = UDP-N-acetyl-3-O-(1-carboxyvinyl)-alpha-D-glucosamine + NADPH + H(+)</text>
        <dbReference type="Rhea" id="RHEA:12248"/>
        <dbReference type="ChEBI" id="CHEBI:15378"/>
        <dbReference type="ChEBI" id="CHEBI:57783"/>
        <dbReference type="ChEBI" id="CHEBI:58349"/>
        <dbReference type="ChEBI" id="CHEBI:68483"/>
        <dbReference type="ChEBI" id="CHEBI:70757"/>
        <dbReference type="EC" id="1.3.1.98"/>
    </reaction>
</comment>
<dbReference type="PANTHER" id="PTHR21071:SF4">
    <property type="entry name" value="UDP-N-ACETYLENOLPYRUVOYLGLUCOSAMINE REDUCTASE"/>
    <property type="match status" value="1"/>
</dbReference>
<evidence type="ECO:0000256" key="2">
    <source>
        <dbReference type="ARBA" id="ARBA00003921"/>
    </source>
</evidence>
<dbReference type="Proteomes" id="UP000746584">
    <property type="component" value="Unassembled WGS sequence"/>
</dbReference>
<accession>A0A8H9GA01</accession>
<dbReference type="NCBIfam" id="TIGR00179">
    <property type="entry name" value="murB"/>
    <property type="match status" value="1"/>
</dbReference>
<dbReference type="InterPro" id="IPR036635">
    <property type="entry name" value="MurB_C_sf"/>
</dbReference>
<dbReference type="AlphaFoldDB" id="A0A8H9GA01"/>
<protein>
    <recommendedName>
        <fullName evidence="17">UDP-N-acetylenolpyruvoylglucosamine reductase</fullName>
        <ecNumber evidence="17">1.3.1.98</ecNumber>
    </recommendedName>
    <alternativeName>
        <fullName evidence="17">UDP-N-acetylmuramate dehydrogenase</fullName>
    </alternativeName>
</protein>
<dbReference type="InterPro" id="IPR003170">
    <property type="entry name" value="MurB"/>
</dbReference>
<evidence type="ECO:0000256" key="5">
    <source>
        <dbReference type="ARBA" id="ARBA00010485"/>
    </source>
</evidence>
<comment type="similarity">
    <text evidence="5 17">Belongs to the MurB family.</text>
</comment>
<evidence type="ECO:0000256" key="4">
    <source>
        <dbReference type="ARBA" id="ARBA00004752"/>
    </source>
</evidence>
<reference evidence="19" key="1">
    <citation type="journal article" date="2014" name="Int. J. Syst. Evol. Microbiol.">
        <title>Complete genome sequence of Corynebacterium casei LMG S-19264T (=DSM 44701T), isolated from a smear-ripened cheese.</title>
        <authorList>
            <consortium name="US DOE Joint Genome Institute (JGI-PGF)"/>
            <person name="Walter F."/>
            <person name="Albersmeier A."/>
            <person name="Kalinowski J."/>
            <person name="Ruckert C."/>
        </authorList>
    </citation>
    <scope>NUCLEOTIDE SEQUENCE</scope>
    <source>
        <strain evidence="19">JCM 1480</strain>
    </source>
</reference>
<evidence type="ECO:0000313" key="20">
    <source>
        <dbReference type="EMBL" id="MBM7802200.1"/>
    </source>
</evidence>
<comment type="function">
    <text evidence="2 17">Cell wall formation.</text>
</comment>
<keyword evidence="7 17" id="KW-0132">Cell division</keyword>
<keyword evidence="22" id="KW-1185">Reference proteome</keyword>
<dbReference type="InterPro" id="IPR016169">
    <property type="entry name" value="FAD-bd_PCMH_sub2"/>
</dbReference>
<dbReference type="GO" id="GO:0071555">
    <property type="term" value="P:cell wall organization"/>
    <property type="evidence" value="ECO:0007669"/>
    <property type="project" value="UniProtKB-KW"/>
</dbReference>
<evidence type="ECO:0000256" key="1">
    <source>
        <dbReference type="ARBA" id="ARBA00001974"/>
    </source>
</evidence>
<gene>
    <name evidence="17 19" type="primary">murB</name>
    <name evidence="19" type="ORF">GCM10009769_22060</name>
    <name evidence="20" type="ORF">JOE58_001451</name>
</gene>
<dbReference type="EC" id="1.3.1.98" evidence="17"/>
<dbReference type="NCBIfam" id="NF010478">
    <property type="entry name" value="PRK13903.1"/>
    <property type="match status" value="1"/>
</dbReference>